<gene>
    <name evidence="1" type="ORF">KZC51_07040</name>
</gene>
<sequence length="114" mass="11624">MMTEYEELAAAIDTAVRATPGVDDIYRSGSLISNLVGAGASALGVRNQDEPLVAVTQGDDGVRVEASVGVDSAVGAPATLAAVRNAIAALLDERGLRATAITLTVVYVHSREAS</sequence>
<keyword evidence="2" id="KW-1185">Reference proteome</keyword>
<accession>A0ABT0FCU8</accession>
<reference evidence="1 2" key="1">
    <citation type="submission" date="2021-06" db="EMBL/GenBank/DDBJ databases">
        <title>Genome-based taxonomic framework of Microbacterium strains isolated from marine environment, the description of four new species and reclassification of four preexisting species.</title>
        <authorList>
            <person name="Lee S.D."/>
            <person name="Kim S.-M."/>
            <person name="Byeon Y.-S."/>
            <person name="Yang H.L."/>
            <person name="Kim I.S."/>
        </authorList>
    </citation>
    <scope>NUCLEOTIDE SEQUENCE [LARGE SCALE GENOMIC DNA]</scope>
    <source>
        <strain evidence="1 2">SSW1-49</strain>
    </source>
</reference>
<dbReference type="EMBL" id="JAHWXN010000001">
    <property type="protein sequence ID" value="MCK2035887.1"/>
    <property type="molecule type" value="Genomic_DNA"/>
</dbReference>
<dbReference type="Proteomes" id="UP001300096">
    <property type="component" value="Unassembled WGS sequence"/>
</dbReference>
<evidence type="ECO:0000313" key="1">
    <source>
        <dbReference type="EMBL" id="MCK2035887.1"/>
    </source>
</evidence>
<name>A0ABT0FCU8_9MICO</name>
<proteinExistence type="predicted"/>
<comment type="caution">
    <text evidence="1">The sequence shown here is derived from an EMBL/GenBank/DDBJ whole genome shotgun (WGS) entry which is preliminary data.</text>
</comment>
<evidence type="ECO:0000313" key="2">
    <source>
        <dbReference type="Proteomes" id="UP001300096"/>
    </source>
</evidence>
<organism evidence="1 2">
    <name type="scientific">Microbacterium croceum</name>
    <dbReference type="NCBI Taxonomy" id="2851645"/>
    <lineage>
        <taxon>Bacteria</taxon>
        <taxon>Bacillati</taxon>
        <taxon>Actinomycetota</taxon>
        <taxon>Actinomycetes</taxon>
        <taxon>Micrococcales</taxon>
        <taxon>Microbacteriaceae</taxon>
        <taxon>Microbacterium</taxon>
    </lineage>
</organism>
<evidence type="ECO:0008006" key="3">
    <source>
        <dbReference type="Google" id="ProtNLM"/>
    </source>
</evidence>
<protein>
    <recommendedName>
        <fullName evidence="3">Asp23/Gls24 family envelope stress response protein</fullName>
    </recommendedName>
</protein>